<name>I2FWJ4_USTHO</name>
<feature type="signal peptide" evidence="1">
    <location>
        <begin position="1"/>
        <end position="26"/>
    </location>
</feature>
<keyword evidence="3" id="KW-1185">Reference proteome</keyword>
<accession>I2FWJ4</accession>
<gene>
    <name evidence="2" type="ORF">UHOR_01204</name>
</gene>
<protein>
    <submittedName>
        <fullName evidence="2">Uncharacterized protein</fullName>
    </submittedName>
</protein>
<evidence type="ECO:0000313" key="2">
    <source>
        <dbReference type="EMBL" id="CCF51287.1"/>
    </source>
</evidence>
<dbReference type="Proteomes" id="UP000006174">
    <property type="component" value="Unassembled WGS sequence"/>
</dbReference>
<dbReference type="AlphaFoldDB" id="I2FWJ4"/>
<evidence type="ECO:0000256" key="1">
    <source>
        <dbReference type="SAM" id="SignalP"/>
    </source>
</evidence>
<feature type="chain" id="PRO_5003659187" evidence="1">
    <location>
        <begin position="27"/>
        <end position="193"/>
    </location>
</feature>
<keyword evidence="1" id="KW-0732">Signal</keyword>
<reference evidence="2 3" key="1">
    <citation type="journal article" date="2012" name="Plant Cell">
        <title>Genome comparison of barley and maize smut fungi reveals targeted loss of RNA silencing components and species-specific presence of transposable elements.</title>
        <authorList>
            <person name="Laurie J.D."/>
            <person name="Ali S."/>
            <person name="Linning R."/>
            <person name="Mannhaupt G."/>
            <person name="Wong P."/>
            <person name="Gueldener U."/>
            <person name="Muensterkoetter M."/>
            <person name="Moore R."/>
            <person name="Kahmann R."/>
            <person name="Bakkeren G."/>
            <person name="Schirawski J."/>
        </authorList>
    </citation>
    <scope>NUCLEOTIDE SEQUENCE [LARGE SCALE GENOMIC DNA]</scope>
    <source>
        <strain evidence="3">Uh4875-4</strain>
    </source>
</reference>
<proteinExistence type="predicted"/>
<sequence length="193" mass="21915">MPSRPLRLGLVDSVFVLWWYTHMVSWKTSNIINDLMEETGRDGANPVCNLSAVGDLPSESELHRSAITVAPSLWLRLAQRMLKASHRIIRSPSFKKCGSFPIRKPWQDRLRSDCDWCCDVSDHAYRRSHVIALLSPSCHLGSLQHLRETDTHPIAASIVQYWDNRKWLGNVDPSVGSSWVPTQQSSTEARMPP</sequence>
<organism evidence="2 3">
    <name type="scientific">Ustilago hordei</name>
    <name type="common">Barley covered smut fungus</name>
    <dbReference type="NCBI Taxonomy" id="120017"/>
    <lineage>
        <taxon>Eukaryota</taxon>
        <taxon>Fungi</taxon>
        <taxon>Dikarya</taxon>
        <taxon>Basidiomycota</taxon>
        <taxon>Ustilaginomycotina</taxon>
        <taxon>Ustilaginomycetes</taxon>
        <taxon>Ustilaginales</taxon>
        <taxon>Ustilaginaceae</taxon>
        <taxon>Ustilago</taxon>
    </lineage>
</organism>
<comment type="caution">
    <text evidence="2">The sequence shown here is derived from an EMBL/GenBank/DDBJ whole genome shotgun (WGS) entry which is preliminary data.</text>
</comment>
<dbReference type="EMBL" id="CAGI01000162">
    <property type="protein sequence ID" value="CCF51287.1"/>
    <property type="molecule type" value="Genomic_DNA"/>
</dbReference>
<evidence type="ECO:0000313" key="3">
    <source>
        <dbReference type="Proteomes" id="UP000006174"/>
    </source>
</evidence>
<dbReference type="HOGENOM" id="CLU_1409774_0_0_1"/>